<keyword evidence="6 10" id="KW-0106">Calcium</keyword>
<evidence type="ECO:0000256" key="1">
    <source>
        <dbReference type="ARBA" id="ARBA00004127"/>
    </source>
</evidence>
<dbReference type="GO" id="GO:0000329">
    <property type="term" value="C:fungal-type vacuole membrane"/>
    <property type="evidence" value="ECO:0007669"/>
    <property type="project" value="TreeGrafter"/>
</dbReference>
<evidence type="ECO:0000256" key="11">
    <source>
        <dbReference type="SAM" id="MobiDB-lite"/>
    </source>
</evidence>
<evidence type="ECO:0000256" key="3">
    <source>
        <dbReference type="ARBA" id="ARBA00022448"/>
    </source>
</evidence>
<dbReference type="GO" id="GO:0012505">
    <property type="term" value="C:endomembrane system"/>
    <property type="evidence" value="ECO:0007669"/>
    <property type="project" value="UniProtKB-SubCell"/>
</dbReference>
<dbReference type="NCBIfam" id="TIGR00378">
    <property type="entry name" value="cax"/>
    <property type="match status" value="1"/>
</dbReference>
<keyword evidence="3 10" id="KW-0813">Transport</keyword>
<dbReference type="InterPro" id="IPR004837">
    <property type="entry name" value="NaCa_Exmemb"/>
</dbReference>
<feature type="transmembrane region" description="Helical" evidence="10">
    <location>
        <begin position="226"/>
        <end position="249"/>
    </location>
</feature>
<feature type="compositionally biased region" description="Acidic residues" evidence="11">
    <location>
        <begin position="212"/>
        <end position="223"/>
    </location>
</feature>
<dbReference type="InterPro" id="IPR044880">
    <property type="entry name" value="NCX_ion-bd_dom_sf"/>
</dbReference>
<comment type="subcellular location">
    <subcellularLocation>
        <location evidence="1">Endomembrane system</location>
        <topology evidence="1">Multi-pass membrane protein</topology>
    </subcellularLocation>
    <subcellularLocation>
        <location evidence="10">Vacuole membrane</location>
    </subcellularLocation>
</comment>
<organism evidence="13 14">
    <name type="scientific">Physocladia obscura</name>
    <dbReference type="NCBI Taxonomy" id="109957"/>
    <lineage>
        <taxon>Eukaryota</taxon>
        <taxon>Fungi</taxon>
        <taxon>Fungi incertae sedis</taxon>
        <taxon>Chytridiomycota</taxon>
        <taxon>Chytridiomycota incertae sedis</taxon>
        <taxon>Chytridiomycetes</taxon>
        <taxon>Chytridiales</taxon>
        <taxon>Chytriomycetaceae</taxon>
        <taxon>Physocladia</taxon>
    </lineage>
</organism>
<evidence type="ECO:0000256" key="9">
    <source>
        <dbReference type="ARBA" id="ARBA00023136"/>
    </source>
</evidence>
<dbReference type="AlphaFoldDB" id="A0AAD5XJV8"/>
<evidence type="ECO:0000256" key="7">
    <source>
        <dbReference type="ARBA" id="ARBA00022989"/>
    </source>
</evidence>
<dbReference type="EMBL" id="JADGJH010000109">
    <property type="protein sequence ID" value="KAJ3137672.1"/>
    <property type="molecule type" value="Genomic_DNA"/>
</dbReference>
<keyword evidence="14" id="KW-1185">Reference proteome</keyword>
<feature type="transmembrane region" description="Helical" evidence="10">
    <location>
        <begin position="83"/>
        <end position="102"/>
    </location>
</feature>
<evidence type="ECO:0000256" key="10">
    <source>
        <dbReference type="RuleBase" id="RU365028"/>
    </source>
</evidence>
<protein>
    <recommendedName>
        <fullName evidence="10">Vacuolar calcium ion transporter</fullName>
    </recommendedName>
</protein>
<feature type="transmembrane region" description="Helical" evidence="10">
    <location>
        <begin position="165"/>
        <end position="187"/>
    </location>
</feature>
<evidence type="ECO:0000256" key="2">
    <source>
        <dbReference type="ARBA" id="ARBA00008170"/>
    </source>
</evidence>
<evidence type="ECO:0000259" key="12">
    <source>
        <dbReference type="Pfam" id="PF01699"/>
    </source>
</evidence>
<proteinExistence type="inferred from homology"/>
<keyword evidence="5 10" id="KW-0812">Transmembrane</keyword>
<feature type="transmembrane region" description="Helical" evidence="10">
    <location>
        <begin position="50"/>
        <end position="71"/>
    </location>
</feature>
<dbReference type="Gene3D" id="1.20.1420.30">
    <property type="entry name" value="NCX, central ion-binding region"/>
    <property type="match status" value="2"/>
</dbReference>
<evidence type="ECO:0000313" key="13">
    <source>
        <dbReference type="EMBL" id="KAJ3137672.1"/>
    </source>
</evidence>
<comment type="caution">
    <text evidence="10">Lacks conserved residue(s) required for the propagation of feature annotation.</text>
</comment>
<feature type="transmembrane region" description="Helical" evidence="10">
    <location>
        <begin position="332"/>
        <end position="350"/>
    </location>
</feature>
<dbReference type="NCBIfam" id="TIGR00846">
    <property type="entry name" value="caca2"/>
    <property type="match status" value="1"/>
</dbReference>
<reference evidence="13" key="1">
    <citation type="submission" date="2020-05" db="EMBL/GenBank/DDBJ databases">
        <title>Phylogenomic resolution of chytrid fungi.</title>
        <authorList>
            <person name="Stajich J.E."/>
            <person name="Amses K."/>
            <person name="Simmons R."/>
            <person name="Seto K."/>
            <person name="Myers J."/>
            <person name="Bonds A."/>
            <person name="Quandt C.A."/>
            <person name="Barry K."/>
            <person name="Liu P."/>
            <person name="Grigoriev I."/>
            <person name="Longcore J.E."/>
            <person name="James T.Y."/>
        </authorList>
    </citation>
    <scope>NUCLEOTIDE SEQUENCE</scope>
    <source>
        <strain evidence="13">JEL0513</strain>
    </source>
</reference>
<dbReference type="InterPro" id="IPR004798">
    <property type="entry name" value="CAX-like"/>
</dbReference>
<evidence type="ECO:0000256" key="5">
    <source>
        <dbReference type="ARBA" id="ARBA00022692"/>
    </source>
</evidence>
<dbReference type="InterPro" id="IPR004713">
    <property type="entry name" value="CaH_exchang"/>
</dbReference>
<accession>A0AAD5XJV8</accession>
<evidence type="ECO:0000256" key="8">
    <source>
        <dbReference type="ARBA" id="ARBA00023065"/>
    </source>
</evidence>
<keyword evidence="10" id="KW-0050">Antiport</keyword>
<comment type="similarity">
    <text evidence="2 10">Belongs to the Ca(2+):cation antiporter (CaCA) (TC 2.A.19) family.</text>
</comment>
<comment type="function">
    <text evidence="10">Has a role in promoting intracellular calcium ion sequestration via the exchange of calcium ions for hydrogen ions across the vacuolar membrane. Involved also in manganese ion homeostasis via its uptake into the vacuole.</text>
</comment>
<evidence type="ECO:0000313" key="14">
    <source>
        <dbReference type="Proteomes" id="UP001211907"/>
    </source>
</evidence>
<keyword evidence="4 10" id="KW-0109">Calcium transport</keyword>
<name>A0AAD5XJV8_9FUNG</name>
<dbReference type="Pfam" id="PF01699">
    <property type="entry name" value="Na_Ca_ex"/>
    <property type="match status" value="2"/>
</dbReference>
<evidence type="ECO:0000256" key="6">
    <source>
        <dbReference type="ARBA" id="ARBA00022837"/>
    </source>
</evidence>
<feature type="domain" description="Sodium/calcium exchanger membrane region" evidence="12">
    <location>
        <begin position="18"/>
        <end position="186"/>
    </location>
</feature>
<feature type="transmembrane region" description="Helical" evidence="10">
    <location>
        <begin position="356"/>
        <end position="376"/>
    </location>
</feature>
<dbReference type="Proteomes" id="UP001211907">
    <property type="component" value="Unassembled WGS sequence"/>
</dbReference>
<gene>
    <name evidence="13" type="ORF">HK100_000445</name>
</gene>
<keyword evidence="10" id="KW-0926">Vacuole</keyword>
<feature type="transmembrane region" description="Helical" evidence="10">
    <location>
        <begin position="256"/>
        <end position="275"/>
    </location>
</feature>
<comment type="caution">
    <text evidence="13">The sequence shown here is derived from an EMBL/GenBank/DDBJ whole genome shotgun (WGS) entry which is preliminary data.</text>
</comment>
<feature type="domain" description="Sodium/calcium exchanger membrane region" evidence="12">
    <location>
        <begin position="231"/>
        <end position="374"/>
    </location>
</feature>
<feature type="transmembrane region" description="Helical" evidence="10">
    <location>
        <begin position="295"/>
        <end position="320"/>
    </location>
</feature>
<sequence length="381" mass="40601">MATASNSTNVDLPPASDIATFCLNCLAIIPLAKVLDYTTDQLSMRVGETIGGLLNATFGNAVELIVGVIALKQGLLRVLQASIIGSILSNLLLVLGFCFFLGSLRKPTVDQKANGEKGIVVKNLYQSFNLDHANVTTGLLTVVFLGFMVPAAFSAQGGSEDSTLHLSRGTAVMLLVTYVAFLIFQMYTNPEGLQVTPRNLKSAKITSSHAETEEEEEEEDEEVPDILTSIAFFGLIGATCLIGVCAEFLVDSLDGLSSEAGISHTFIGIIILPIVGNAAEHVTAVSSAMRNKMDLVIGVAVGSSMQVALLVAPILVLLGWIIGQPLTLDFEIFETAVLFVSIFVVTTLIGDGKSTWLEGWVLLTSYVIIALAFYFVQDTTN</sequence>
<keyword evidence="7 10" id="KW-1133">Transmembrane helix</keyword>
<feature type="transmembrane region" description="Helical" evidence="10">
    <location>
        <begin position="133"/>
        <end position="153"/>
    </location>
</feature>
<feature type="region of interest" description="Disordered" evidence="11">
    <location>
        <begin position="204"/>
        <end position="223"/>
    </location>
</feature>
<dbReference type="GO" id="GO:0015369">
    <property type="term" value="F:calcium:proton antiporter activity"/>
    <property type="evidence" value="ECO:0007669"/>
    <property type="project" value="UniProtKB-UniRule"/>
</dbReference>
<keyword evidence="9 10" id="KW-0472">Membrane</keyword>
<dbReference type="PANTHER" id="PTHR31503:SF22">
    <property type="entry name" value="VACUOLAR CALCIUM ION TRANSPORTER"/>
    <property type="match status" value="1"/>
</dbReference>
<evidence type="ECO:0000256" key="4">
    <source>
        <dbReference type="ARBA" id="ARBA00022568"/>
    </source>
</evidence>
<keyword evidence="8 10" id="KW-0406">Ion transport</keyword>
<dbReference type="PANTHER" id="PTHR31503">
    <property type="entry name" value="VACUOLAR CALCIUM ION TRANSPORTER"/>
    <property type="match status" value="1"/>
</dbReference>
<dbReference type="GO" id="GO:0006874">
    <property type="term" value="P:intracellular calcium ion homeostasis"/>
    <property type="evidence" value="ECO:0007669"/>
    <property type="project" value="TreeGrafter"/>
</dbReference>